<name>A0A2R5GLD4_9STRA</name>
<dbReference type="AlphaFoldDB" id="A0A2R5GLD4"/>
<dbReference type="EMBL" id="BEYU01000098">
    <property type="protein sequence ID" value="GBG31445.1"/>
    <property type="molecule type" value="Genomic_DNA"/>
</dbReference>
<evidence type="ECO:0000256" key="1">
    <source>
        <dbReference type="SAM" id="MobiDB-lite"/>
    </source>
</evidence>
<keyword evidence="2" id="KW-0472">Membrane</keyword>
<keyword evidence="2" id="KW-1133">Transmembrane helix</keyword>
<evidence type="ECO:0000313" key="4">
    <source>
        <dbReference type="Proteomes" id="UP000241890"/>
    </source>
</evidence>
<feature type="compositionally biased region" description="Basic and acidic residues" evidence="1">
    <location>
        <begin position="1"/>
        <end position="19"/>
    </location>
</feature>
<feature type="transmembrane region" description="Helical" evidence="2">
    <location>
        <begin position="176"/>
        <end position="196"/>
    </location>
</feature>
<feature type="transmembrane region" description="Helical" evidence="2">
    <location>
        <begin position="145"/>
        <end position="164"/>
    </location>
</feature>
<feature type="region of interest" description="Disordered" evidence="1">
    <location>
        <begin position="1"/>
        <end position="54"/>
    </location>
</feature>
<gene>
    <name evidence="3" type="ORF">FCC1311_076692</name>
</gene>
<feature type="transmembrane region" description="Helical" evidence="2">
    <location>
        <begin position="271"/>
        <end position="289"/>
    </location>
</feature>
<evidence type="ECO:0000313" key="3">
    <source>
        <dbReference type="EMBL" id="GBG31445.1"/>
    </source>
</evidence>
<feature type="transmembrane region" description="Helical" evidence="2">
    <location>
        <begin position="208"/>
        <end position="229"/>
    </location>
</feature>
<evidence type="ECO:0000256" key="2">
    <source>
        <dbReference type="SAM" id="Phobius"/>
    </source>
</evidence>
<accession>A0A2R5GLD4</accession>
<feature type="transmembrane region" description="Helical" evidence="2">
    <location>
        <begin position="114"/>
        <end position="133"/>
    </location>
</feature>
<protein>
    <submittedName>
        <fullName evidence="3">Uncharacterized protein</fullName>
    </submittedName>
</protein>
<proteinExistence type="predicted"/>
<organism evidence="3 4">
    <name type="scientific">Hondaea fermentalgiana</name>
    <dbReference type="NCBI Taxonomy" id="2315210"/>
    <lineage>
        <taxon>Eukaryota</taxon>
        <taxon>Sar</taxon>
        <taxon>Stramenopiles</taxon>
        <taxon>Bigyra</taxon>
        <taxon>Labyrinthulomycetes</taxon>
        <taxon>Thraustochytrida</taxon>
        <taxon>Thraustochytriidae</taxon>
        <taxon>Hondaea</taxon>
    </lineage>
</organism>
<sequence>MLDGKPSADEAKDQQHEEQQFQEESTMSGRGHQEGVDEAYAVPVPPPEAQDTNGRYGNNEAYGEQHDTVTFESAKEKVFSNGGYPLLVFVASIILTITASTACSDDNDCSGKHGFAVAAGVISLVVSAAYIALDRVNNLTPKLQLGLVVFFFAWWVFVAGFTTFGNDAPFVVPGNGYFAAWGGLLCSIVLLANAVGRVQESIDRFAKVGHRYAILLVSSAVVLIAGASLCTGNGCNGNSGYAIAVGAISFVVVLTRVLLGAKFPEAGSKPLIMFLIVWWTVALIVLTFFNPFQDVGNGYFATWASLICSVLLLNH</sequence>
<keyword evidence="2" id="KW-0812">Transmembrane</keyword>
<feature type="transmembrane region" description="Helical" evidence="2">
    <location>
        <begin position="83"/>
        <end position="102"/>
    </location>
</feature>
<dbReference type="InParanoid" id="A0A2R5GLD4"/>
<comment type="caution">
    <text evidence="3">The sequence shown here is derived from an EMBL/GenBank/DDBJ whole genome shotgun (WGS) entry which is preliminary data.</text>
</comment>
<dbReference type="Proteomes" id="UP000241890">
    <property type="component" value="Unassembled WGS sequence"/>
</dbReference>
<keyword evidence="4" id="KW-1185">Reference proteome</keyword>
<reference evidence="3 4" key="1">
    <citation type="submission" date="2017-12" db="EMBL/GenBank/DDBJ databases">
        <title>Sequencing, de novo assembly and annotation of complete genome of a new Thraustochytrid species, strain FCC1311.</title>
        <authorList>
            <person name="Sedici K."/>
            <person name="Godart F."/>
            <person name="Aiese Cigliano R."/>
            <person name="Sanseverino W."/>
            <person name="Barakat M."/>
            <person name="Ortet P."/>
            <person name="Marechal E."/>
            <person name="Cagnac O."/>
            <person name="Amato A."/>
        </authorList>
    </citation>
    <scope>NUCLEOTIDE SEQUENCE [LARGE SCALE GENOMIC DNA]</scope>
</reference>
<dbReference type="OrthoDB" id="532514at2759"/>
<feature type="transmembrane region" description="Helical" evidence="2">
    <location>
        <begin position="241"/>
        <end position="259"/>
    </location>
</feature>